<evidence type="ECO:0000256" key="1">
    <source>
        <dbReference type="SAM" id="Coils"/>
    </source>
</evidence>
<feature type="coiled-coil region" evidence="1">
    <location>
        <begin position="278"/>
        <end position="305"/>
    </location>
</feature>
<accession>A0A2H4UUF5</accession>
<dbReference type="EMBL" id="MF782455">
    <property type="protein sequence ID" value="ATZ80504.1"/>
    <property type="molecule type" value="Genomic_DNA"/>
</dbReference>
<proteinExistence type="predicted"/>
<evidence type="ECO:0000313" key="2">
    <source>
        <dbReference type="EMBL" id="ATZ80504.1"/>
    </source>
</evidence>
<protein>
    <submittedName>
        <fullName evidence="2">Uncharacterized protein</fullName>
    </submittedName>
</protein>
<keyword evidence="1" id="KW-0175">Coiled coil</keyword>
<gene>
    <name evidence="2" type="ORF">BMW23_0452</name>
</gene>
<keyword evidence="3" id="KW-1185">Reference proteome</keyword>
<organism evidence="2">
    <name type="scientific">Bodo saltans virus</name>
    <dbReference type="NCBI Taxonomy" id="2024608"/>
    <lineage>
        <taxon>Viruses</taxon>
        <taxon>Varidnaviria</taxon>
        <taxon>Bamfordvirae</taxon>
        <taxon>Nucleocytoviricota</taxon>
        <taxon>Megaviricetes</taxon>
        <taxon>Imitervirales</taxon>
        <taxon>Mimiviridae</taxon>
        <taxon>Klosneuvirinae</taxon>
        <taxon>Theiavirus</taxon>
        <taxon>Theiavirus salishense</taxon>
    </lineage>
</organism>
<evidence type="ECO:0000313" key="3">
    <source>
        <dbReference type="Proteomes" id="UP000240325"/>
    </source>
</evidence>
<name>A0A2H4UUF5_9VIRU</name>
<dbReference type="Proteomes" id="UP000240325">
    <property type="component" value="Segment"/>
</dbReference>
<reference evidence="2" key="1">
    <citation type="journal article" date="2017" name="Elife">
        <title>The kinetoplastid-infecting Bodo saltans virus (BsV), a window into the most abundant giant viruses in the sea.</title>
        <authorList>
            <person name="Deeg C.M."/>
            <person name="Chow C.-E.T."/>
            <person name="Suttle C.A."/>
        </authorList>
    </citation>
    <scope>NUCLEOTIDE SEQUENCE</scope>
    <source>
        <strain evidence="2">NG1</strain>
    </source>
</reference>
<sequence length="337" mass="40214">MGQSNNKTIYDCDDDDDKEICKYIEKQNKKDDKWFNENLIFKEWIEQQINAGDGYIFKFINRFEFKHKLNFIHTDYLPTSVSNEMKIKYVDILFKNNLLNSNGTETKQFGFIINKKEGELWLETENGKQWINQQTSLDFFPHMHMISWLSTTNGQNWLMTENGKAWLSAFDSSEINFNQYSKRYFKQYFTQYFTQYFKQYFKRYLKQWKSFLNTPVGCYWKNNTKNGKICELTVSIEGLKVYNENLEDYIGKAMYVTNNRKPTNPQDYTNNLRYSKMCKKHEELIRENDKKIKEFKNQIKQLNADIICDVADGIVVNNNIANNNTNNIVERSSTTVT</sequence>